<organism evidence="7 8">
    <name type="scientific">Alkalicoccus daliensis</name>
    <dbReference type="NCBI Taxonomy" id="745820"/>
    <lineage>
        <taxon>Bacteria</taxon>
        <taxon>Bacillati</taxon>
        <taxon>Bacillota</taxon>
        <taxon>Bacilli</taxon>
        <taxon>Bacillales</taxon>
        <taxon>Bacillaceae</taxon>
        <taxon>Alkalicoccus</taxon>
    </lineage>
</organism>
<proteinExistence type="inferred from homology"/>
<dbReference type="RefSeq" id="WP_342028401.1">
    <property type="nucleotide sequence ID" value="NZ_FNIL01000018.1"/>
</dbReference>
<dbReference type="STRING" id="745820.SAMN04488053_11825"/>
<reference evidence="8" key="1">
    <citation type="submission" date="2016-10" db="EMBL/GenBank/DDBJ databases">
        <authorList>
            <person name="Varghese N."/>
            <person name="Submissions S."/>
        </authorList>
    </citation>
    <scope>NUCLEOTIDE SEQUENCE [LARGE SCALE GENOMIC DNA]</scope>
    <source>
        <strain evidence="8">CGMCC 1.10369</strain>
    </source>
</reference>
<dbReference type="GO" id="GO:0005524">
    <property type="term" value="F:ATP binding"/>
    <property type="evidence" value="ECO:0007669"/>
    <property type="project" value="UniProtKB-UniRule"/>
</dbReference>
<dbReference type="EMBL" id="FNIL01000018">
    <property type="protein sequence ID" value="SDO56037.1"/>
    <property type="molecule type" value="Genomic_DNA"/>
</dbReference>
<evidence type="ECO:0000256" key="5">
    <source>
        <dbReference type="ARBA" id="ARBA00022840"/>
    </source>
</evidence>
<accession>A0A1H0KJB2</accession>
<dbReference type="InterPro" id="IPR003850">
    <property type="entry name" value="PurS"/>
</dbReference>
<dbReference type="PANTHER" id="PTHR34696">
    <property type="entry name" value="PHOSPHORIBOSYLFORMYLGLYCINAMIDINE SYNTHASE SUBUNIT PURS"/>
    <property type="match status" value="1"/>
</dbReference>
<dbReference type="InterPro" id="IPR036604">
    <property type="entry name" value="PurS-like_sf"/>
</dbReference>
<dbReference type="HAMAP" id="MF_01926">
    <property type="entry name" value="PurS"/>
    <property type="match status" value="1"/>
</dbReference>
<keyword evidence="8" id="KW-1185">Reference proteome</keyword>
<dbReference type="GO" id="GO:0004642">
    <property type="term" value="F:phosphoribosylformylglycinamidine synthase activity"/>
    <property type="evidence" value="ECO:0007669"/>
    <property type="project" value="UniProtKB-UniRule"/>
</dbReference>
<keyword evidence="3 6" id="KW-0547">Nucleotide-binding</keyword>
<keyword evidence="4 6" id="KW-0658">Purine biosynthesis</keyword>
<evidence type="ECO:0000256" key="4">
    <source>
        <dbReference type="ARBA" id="ARBA00022755"/>
    </source>
</evidence>
<dbReference type="EC" id="6.3.5.3" evidence="6"/>
<evidence type="ECO:0000256" key="2">
    <source>
        <dbReference type="ARBA" id="ARBA00022598"/>
    </source>
</evidence>
<evidence type="ECO:0000256" key="1">
    <source>
        <dbReference type="ARBA" id="ARBA00022490"/>
    </source>
</evidence>
<evidence type="ECO:0000256" key="3">
    <source>
        <dbReference type="ARBA" id="ARBA00022741"/>
    </source>
</evidence>
<comment type="subunit">
    <text evidence="6">Part of the FGAM synthase complex composed of 1 PurL, 1 PurQ and 2 PurS subunits.</text>
</comment>
<dbReference type="GO" id="GO:0006189">
    <property type="term" value="P:'de novo' IMP biosynthetic process"/>
    <property type="evidence" value="ECO:0007669"/>
    <property type="project" value="UniProtKB-UniRule"/>
</dbReference>
<comment type="function">
    <text evidence="6">Part of the phosphoribosylformylglycinamidine synthase complex involved in the purines biosynthetic pathway. Catalyzes the ATP-dependent conversion of formylglycinamide ribonucleotide (FGAR) and glutamine to yield formylglycinamidine ribonucleotide (FGAM) and glutamate. The FGAM synthase complex is composed of three subunits. PurQ produces an ammonia molecule by converting glutamine to glutamate. PurL transfers the ammonia molecule to FGAR to form FGAM in an ATP-dependent manner. PurS interacts with PurQ and PurL and is thought to assist in the transfer of the ammonia molecule from PurQ to PurL.</text>
</comment>
<keyword evidence="5 6" id="KW-0067">ATP-binding</keyword>
<dbReference type="UniPathway" id="UPA00074">
    <property type="reaction ID" value="UER00128"/>
</dbReference>
<comment type="similarity">
    <text evidence="6">Belongs to the PurS family.</text>
</comment>
<dbReference type="Gene3D" id="3.30.1280.10">
    <property type="entry name" value="Phosphoribosylformylglycinamidine synthase subunit PurS"/>
    <property type="match status" value="1"/>
</dbReference>
<gene>
    <name evidence="6" type="primary">purS</name>
    <name evidence="7" type="ORF">SAMN04488053_11825</name>
</gene>
<protein>
    <recommendedName>
        <fullName evidence="6">Phosphoribosylformylglycinamidine synthase subunit PurS</fullName>
        <shortName evidence="6">FGAM synthase</shortName>
        <ecNumber evidence="6">6.3.5.3</ecNumber>
    </recommendedName>
    <alternativeName>
        <fullName evidence="6">Formylglycinamide ribonucleotide amidotransferase subunit III</fullName>
        <shortName evidence="6">FGAR amidotransferase III</shortName>
        <shortName evidence="6">FGAR-AT III</shortName>
    </alternativeName>
    <alternativeName>
        <fullName evidence="6">Phosphoribosylformylglycinamidine synthase subunit III</fullName>
    </alternativeName>
</protein>
<comment type="pathway">
    <text evidence="6">Purine metabolism; IMP biosynthesis via de novo pathway; 5-amino-1-(5-phospho-D-ribosyl)imidazole from N(2)-formyl-N(1)-(5-phospho-D-ribosyl)glycinamide: step 1/2.</text>
</comment>
<dbReference type="Pfam" id="PF02700">
    <property type="entry name" value="PurS"/>
    <property type="match status" value="1"/>
</dbReference>
<evidence type="ECO:0000313" key="8">
    <source>
        <dbReference type="Proteomes" id="UP000198778"/>
    </source>
</evidence>
<dbReference type="PANTHER" id="PTHR34696:SF1">
    <property type="entry name" value="PHOSPHORIBOSYLFORMYLGLYCINAMIDINE SYNTHASE SUBUNIT PURS"/>
    <property type="match status" value="1"/>
</dbReference>
<sequence length="86" mass="9701">MMTFEVTIYVTWKNGVLDPQGAAVTESLHKLGYEGVESVSISKMMQVRLTAEKEEVEAQVTEMCEKLLANPVIEDYTFEIEEVISL</sequence>
<dbReference type="GO" id="GO:0005737">
    <property type="term" value="C:cytoplasm"/>
    <property type="evidence" value="ECO:0007669"/>
    <property type="project" value="UniProtKB-SubCell"/>
</dbReference>
<evidence type="ECO:0000313" key="7">
    <source>
        <dbReference type="EMBL" id="SDO56037.1"/>
    </source>
</evidence>
<evidence type="ECO:0000256" key="6">
    <source>
        <dbReference type="HAMAP-Rule" id="MF_01926"/>
    </source>
</evidence>
<dbReference type="NCBIfam" id="NF004630">
    <property type="entry name" value="PRK05974.1"/>
    <property type="match status" value="1"/>
</dbReference>
<comment type="catalytic activity">
    <reaction evidence="6">
        <text>N(2)-formyl-N(1)-(5-phospho-beta-D-ribosyl)glycinamide + L-glutamine + ATP + H2O = 2-formamido-N(1)-(5-O-phospho-beta-D-ribosyl)acetamidine + L-glutamate + ADP + phosphate + H(+)</text>
        <dbReference type="Rhea" id="RHEA:17129"/>
        <dbReference type="ChEBI" id="CHEBI:15377"/>
        <dbReference type="ChEBI" id="CHEBI:15378"/>
        <dbReference type="ChEBI" id="CHEBI:29985"/>
        <dbReference type="ChEBI" id="CHEBI:30616"/>
        <dbReference type="ChEBI" id="CHEBI:43474"/>
        <dbReference type="ChEBI" id="CHEBI:58359"/>
        <dbReference type="ChEBI" id="CHEBI:147286"/>
        <dbReference type="ChEBI" id="CHEBI:147287"/>
        <dbReference type="ChEBI" id="CHEBI:456216"/>
        <dbReference type="EC" id="6.3.5.3"/>
    </reaction>
</comment>
<dbReference type="SUPFAM" id="SSF82697">
    <property type="entry name" value="PurS-like"/>
    <property type="match status" value="1"/>
</dbReference>
<dbReference type="Proteomes" id="UP000198778">
    <property type="component" value="Unassembled WGS sequence"/>
</dbReference>
<keyword evidence="2 6" id="KW-0436">Ligase</keyword>
<name>A0A1H0KJB2_9BACI</name>
<dbReference type="AlphaFoldDB" id="A0A1H0KJB2"/>
<dbReference type="NCBIfam" id="TIGR00302">
    <property type="entry name" value="phosphoribosylformylglycinamidine synthase subunit PurS"/>
    <property type="match status" value="1"/>
</dbReference>
<keyword evidence="1 6" id="KW-0963">Cytoplasm</keyword>
<comment type="subcellular location">
    <subcellularLocation>
        <location evidence="6">Cytoplasm</location>
    </subcellularLocation>
</comment>